<sequence>MEVRFSSKDQIRAWHSELRGSFDSGITLDVKFRKRELQQLTYLLQDNVEQITEAIRKDLGRSHFESVFAEIMVTTNLAIEAYTNVDAWSKSQSRWAGLVWALHSPTEHKEPKGTVLIIGAWNYPISVQIGPLIGALCAGCTAILKPSEIAFHSAQLLAKLWPQYMDSRMSRVITGGVEETTELLDLRWEHIFYTGNSRVGKIVAEKAARGLCPTTLELGGKSPVFIHESANLSIAAHRLMWAKSINCGQTCIAPDYVLCNKHLQDQLIEELRKAYIKFWPNGARLSKDYGRIINDQQFSRLEHIVENTKGSIIIGGKRDAKTRFLEPTVIKDPPSDDISMSEEIFGPILPIITVDGVDEGCAFVNGRDQPLALYIFAKRKISDFIIHKTKSGGVVQGDLMVHYVVCPLSFGGIGLSGYGAYHGRAGFETFSHTRSSIHAPATGMLGRAVEWLMASRYPPYSDLKLKLLTMLLGKNRPFGRPS</sequence>
<dbReference type="InterPro" id="IPR012394">
    <property type="entry name" value="Aldehyde_DH_NAD(P)"/>
</dbReference>
<dbReference type="PIRSF" id="PIRSF036492">
    <property type="entry name" value="ALDH"/>
    <property type="match status" value="1"/>
</dbReference>
<dbReference type="Gene3D" id="3.40.309.10">
    <property type="entry name" value="Aldehyde Dehydrogenase, Chain A, domain 2"/>
    <property type="match status" value="1"/>
</dbReference>
<name>A0A7H8R5K6_TALRU</name>
<keyword evidence="2" id="KW-0125">Carotenoid biosynthesis</keyword>
<comment type="similarity">
    <text evidence="1 5 8">Belongs to the aldehyde dehydrogenase family.</text>
</comment>
<dbReference type="Proteomes" id="UP000509510">
    <property type="component" value="Chromosome V"/>
</dbReference>
<dbReference type="RefSeq" id="XP_035347824.1">
    <property type="nucleotide sequence ID" value="XM_035491931.1"/>
</dbReference>
<dbReference type="InterPro" id="IPR029510">
    <property type="entry name" value="Ald_DH_CS_GLU"/>
</dbReference>
<evidence type="ECO:0000313" key="11">
    <source>
        <dbReference type="Proteomes" id="UP000509510"/>
    </source>
</evidence>
<dbReference type="GO" id="GO:0004029">
    <property type="term" value="F:aldehyde dehydrogenase (NAD+) activity"/>
    <property type="evidence" value="ECO:0007669"/>
    <property type="project" value="TreeGrafter"/>
</dbReference>
<dbReference type="PROSITE" id="PS00687">
    <property type="entry name" value="ALDEHYDE_DEHYDR_GLU"/>
    <property type="match status" value="1"/>
</dbReference>
<dbReference type="PANTHER" id="PTHR43570">
    <property type="entry name" value="ALDEHYDE DEHYDROGENASE"/>
    <property type="match status" value="1"/>
</dbReference>
<dbReference type="InterPro" id="IPR016163">
    <property type="entry name" value="Ald_DH_C"/>
</dbReference>
<dbReference type="KEGG" id="trg:TRUGW13939_08802"/>
<keyword evidence="11" id="KW-1185">Reference proteome</keyword>
<dbReference type="GO" id="GO:0006081">
    <property type="term" value="P:aldehyde metabolic process"/>
    <property type="evidence" value="ECO:0007669"/>
    <property type="project" value="InterPro"/>
</dbReference>
<evidence type="ECO:0000256" key="1">
    <source>
        <dbReference type="ARBA" id="ARBA00009986"/>
    </source>
</evidence>
<dbReference type="FunFam" id="3.40.309.10:FF:000025">
    <property type="entry name" value="Aldehyde dehydrogenase"/>
    <property type="match status" value="1"/>
</dbReference>
<dbReference type="Pfam" id="PF00171">
    <property type="entry name" value="Aldedh"/>
    <property type="match status" value="1"/>
</dbReference>
<keyword evidence="3 5" id="KW-0560">Oxidoreductase</keyword>
<protein>
    <recommendedName>
        <fullName evidence="5">Aldehyde dehydrogenase</fullName>
    </recommendedName>
</protein>
<feature type="active site" evidence="6 7">
    <location>
        <position position="217"/>
    </location>
</feature>
<evidence type="ECO:0000256" key="5">
    <source>
        <dbReference type="PIRNR" id="PIRNR036492"/>
    </source>
</evidence>
<gene>
    <name evidence="10" type="ORF">TRUGW13939_08802</name>
</gene>
<evidence type="ECO:0000313" key="10">
    <source>
        <dbReference type="EMBL" id="QKX61650.1"/>
    </source>
</evidence>
<dbReference type="FunFam" id="3.40.605.10:FF:000004">
    <property type="entry name" value="Aldehyde dehydrogenase"/>
    <property type="match status" value="1"/>
</dbReference>
<dbReference type="InterPro" id="IPR016162">
    <property type="entry name" value="Ald_DH_N"/>
</dbReference>
<evidence type="ECO:0000256" key="7">
    <source>
        <dbReference type="PROSITE-ProRule" id="PRU10007"/>
    </source>
</evidence>
<dbReference type="OrthoDB" id="440325at2759"/>
<evidence type="ECO:0000256" key="6">
    <source>
        <dbReference type="PIRSR" id="PIRSR036492-1"/>
    </source>
</evidence>
<keyword evidence="4" id="KW-0520">NAD</keyword>
<dbReference type="InterPro" id="IPR015590">
    <property type="entry name" value="Aldehyde_DH_dom"/>
</dbReference>
<dbReference type="PANTHER" id="PTHR43570:SF16">
    <property type="entry name" value="ALDEHYDE DEHYDROGENASE TYPE III, ISOFORM Q"/>
    <property type="match status" value="1"/>
</dbReference>
<feature type="domain" description="Aldehyde dehydrogenase" evidence="9">
    <location>
        <begin position="11"/>
        <end position="434"/>
    </location>
</feature>
<accession>A0A7H8R5K6</accession>
<dbReference type="InterPro" id="IPR016161">
    <property type="entry name" value="Ald_DH/histidinol_DH"/>
</dbReference>
<dbReference type="GO" id="GO:0005737">
    <property type="term" value="C:cytoplasm"/>
    <property type="evidence" value="ECO:0007669"/>
    <property type="project" value="TreeGrafter"/>
</dbReference>
<dbReference type="GO" id="GO:0016117">
    <property type="term" value="P:carotenoid biosynthetic process"/>
    <property type="evidence" value="ECO:0007669"/>
    <property type="project" value="UniProtKB-KW"/>
</dbReference>
<evidence type="ECO:0000259" key="9">
    <source>
        <dbReference type="Pfam" id="PF00171"/>
    </source>
</evidence>
<feature type="active site" evidence="6">
    <location>
        <position position="251"/>
    </location>
</feature>
<reference evidence="11" key="1">
    <citation type="submission" date="2020-06" db="EMBL/GenBank/DDBJ databases">
        <title>A chromosome-scale genome assembly of Talaromyces rugulosus W13939.</title>
        <authorList>
            <person name="Wang B."/>
            <person name="Guo L."/>
            <person name="Ye K."/>
            <person name="Wang L."/>
        </authorList>
    </citation>
    <scope>NUCLEOTIDE SEQUENCE [LARGE SCALE GENOMIC DNA]</scope>
    <source>
        <strain evidence="11">W13939</strain>
    </source>
</reference>
<evidence type="ECO:0000256" key="2">
    <source>
        <dbReference type="ARBA" id="ARBA00022746"/>
    </source>
</evidence>
<evidence type="ECO:0000256" key="4">
    <source>
        <dbReference type="ARBA" id="ARBA00023027"/>
    </source>
</evidence>
<evidence type="ECO:0000256" key="3">
    <source>
        <dbReference type="ARBA" id="ARBA00023002"/>
    </source>
</evidence>
<proteinExistence type="inferred from homology"/>
<evidence type="ECO:0000256" key="8">
    <source>
        <dbReference type="RuleBase" id="RU003345"/>
    </source>
</evidence>
<dbReference type="SUPFAM" id="SSF53720">
    <property type="entry name" value="ALDH-like"/>
    <property type="match status" value="1"/>
</dbReference>
<dbReference type="Gene3D" id="3.40.605.10">
    <property type="entry name" value="Aldehyde Dehydrogenase, Chain A, domain 1"/>
    <property type="match status" value="1"/>
</dbReference>
<dbReference type="GeneID" id="55996290"/>
<dbReference type="EMBL" id="CP055902">
    <property type="protein sequence ID" value="QKX61650.1"/>
    <property type="molecule type" value="Genomic_DNA"/>
</dbReference>
<organism evidence="10 11">
    <name type="scientific">Talaromyces rugulosus</name>
    <name type="common">Penicillium rugulosum</name>
    <dbReference type="NCBI Taxonomy" id="121627"/>
    <lineage>
        <taxon>Eukaryota</taxon>
        <taxon>Fungi</taxon>
        <taxon>Dikarya</taxon>
        <taxon>Ascomycota</taxon>
        <taxon>Pezizomycotina</taxon>
        <taxon>Eurotiomycetes</taxon>
        <taxon>Eurotiomycetidae</taxon>
        <taxon>Eurotiales</taxon>
        <taxon>Trichocomaceae</taxon>
        <taxon>Talaromyces</taxon>
        <taxon>Talaromyces sect. Islandici</taxon>
    </lineage>
</organism>
<dbReference type="AlphaFoldDB" id="A0A7H8R5K6"/>